<sequence>MKSSKFCAVLSLDELLNLNEKVFSRKAWHKPTQESLFIS</sequence>
<evidence type="ECO:0000313" key="2">
    <source>
        <dbReference type="Proteomes" id="UP000254603"/>
    </source>
</evidence>
<evidence type="ECO:0000313" key="1">
    <source>
        <dbReference type="EMBL" id="SUA50716.1"/>
    </source>
</evidence>
<gene>
    <name evidence="1" type="ORF">NCTC11997_00341</name>
</gene>
<organism evidence="1 2">
    <name type="scientific">Oligella ureolytica</name>
    <dbReference type="NCBI Taxonomy" id="90244"/>
    <lineage>
        <taxon>Bacteria</taxon>
        <taxon>Pseudomonadati</taxon>
        <taxon>Pseudomonadota</taxon>
        <taxon>Betaproteobacteria</taxon>
        <taxon>Burkholderiales</taxon>
        <taxon>Alcaligenaceae</taxon>
        <taxon>Oligella</taxon>
    </lineage>
</organism>
<dbReference type="Proteomes" id="UP000254603">
    <property type="component" value="Unassembled WGS sequence"/>
</dbReference>
<dbReference type="AlphaFoldDB" id="A0A378XB89"/>
<accession>A0A378XB89</accession>
<name>A0A378XB89_9BURK</name>
<reference evidence="1 2" key="1">
    <citation type="submission" date="2018-06" db="EMBL/GenBank/DDBJ databases">
        <authorList>
            <consortium name="Pathogen Informatics"/>
            <person name="Doyle S."/>
        </authorList>
    </citation>
    <scope>NUCLEOTIDE SEQUENCE [LARGE SCALE GENOMIC DNA]</scope>
    <source>
        <strain evidence="1 2">NCTC11997</strain>
    </source>
</reference>
<protein>
    <submittedName>
        <fullName evidence="1">Uncharacterized protein</fullName>
    </submittedName>
</protein>
<dbReference type="EMBL" id="UGSB01000001">
    <property type="protein sequence ID" value="SUA50716.1"/>
    <property type="molecule type" value="Genomic_DNA"/>
</dbReference>
<proteinExistence type="predicted"/>
<dbReference type="STRING" id="1122619.GCA_000373745_01290"/>